<dbReference type="AlphaFoldDB" id="A0AAV4ZKR3"/>
<dbReference type="Proteomes" id="UP001055247">
    <property type="component" value="Unassembled WGS sequence"/>
</dbReference>
<dbReference type="CDD" id="cd04301">
    <property type="entry name" value="NAT_SF"/>
    <property type="match status" value="1"/>
</dbReference>
<organism evidence="2 3">
    <name type="scientific">Methylobacterium hispanicum</name>
    <dbReference type="NCBI Taxonomy" id="270350"/>
    <lineage>
        <taxon>Bacteria</taxon>
        <taxon>Pseudomonadati</taxon>
        <taxon>Pseudomonadota</taxon>
        <taxon>Alphaproteobacteria</taxon>
        <taxon>Hyphomicrobiales</taxon>
        <taxon>Methylobacteriaceae</taxon>
        <taxon>Methylobacterium</taxon>
    </lineage>
</organism>
<protein>
    <recommendedName>
        <fullName evidence="1">N-acetyltransferase domain-containing protein</fullName>
    </recommendedName>
</protein>
<reference evidence="2" key="2">
    <citation type="submission" date="2021-08" db="EMBL/GenBank/DDBJ databases">
        <authorList>
            <person name="Tani A."/>
            <person name="Ola A."/>
            <person name="Ogura Y."/>
            <person name="Katsura K."/>
            <person name="Hayashi T."/>
        </authorList>
    </citation>
    <scope>NUCLEOTIDE SEQUENCE</scope>
    <source>
        <strain evidence="2">DSM 16372</strain>
    </source>
</reference>
<dbReference type="SUPFAM" id="SSF55729">
    <property type="entry name" value="Acyl-CoA N-acyltransferases (Nat)"/>
    <property type="match status" value="1"/>
</dbReference>
<dbReference type="EMBL" id="BPQO01000010">
    <property type="protein sequence ID" value="GJD89106.1"/>
    <property type="molecule type" value="Genomic_DNA"/>
</dbReference>
<evidence type="ECO:0000259" key="1">
    <source>
        <dbReference type="PROSITE" id="PS51729"/>
    </source>
</evidence>
<dbReference type="Pfam" id="PF14542">
    <property type="entry name" value="Acetyltransf_CG"/>
    <property type="match status" value="1"/>
</dbReference>
<dbReference type="PANTHER" id="PTHR31435">
    <property type="entry name" value="PROTEIN NATD1"/>
    <property type="match status" value="1"/>
</dbReference>
<feature type="domain" description="N-acetyltransferase" evidence="1">
    <location>
        <begin position="2"/>
        <end position="87"/>
    </location>
</feature>
<dbReference type="PROSITE" id="PS51729">
    <property type="entry name" value="GNAT_YJDJ"/>
    <property type="match status" value="1"/>
</dbReference>
<dbReference type="Gene3D" id="3.40.630.30">
    <property type="match status" value="1"/>
</dbReference>
<evidence type="ECO:0000313" key="2">
    <source>
        <dbReference type="EMBL" id="GJD89106.1"/>
    </source>
</evidence>
<evidence type="ECO:0000313" key="3">
    <source>
        <dbReference type="Proteomes" id="UP001055247"/>
    </source>
</evidence>
<gene>
    <name evidence="2" type="ORF">BHAOGJBA_2632</name>
</gene>
<sequence>MHDNRALSRFELTEQGLTAYADYRRGPRELVIAHVYAPPALRGTGTAGRLMRAVAEQARADGVRIVPLCGYARAWLHRSPAHRDLIA</sequence>
<dbReference type="InterPro" id="IPR045057">
    <property type="entry name" value="Gcn5-rel_NAT"/>
</dbReference>
<dbReference type="PANTHER" id="PTHR31435:SF10">
    <property type="entry name" value="BSR4717 PROTEIN"/>
    <property type="match status" value="1"/>
</dbReference>
<comment type="caution">
    <text evidence="2">The sequence shown here is derived from an EMBL/GenBank/DDBJ whole genome shotgun (WGS) entry which is preliminary data.</text>
</comment>
<dbReference type="RefSeq" id="WP_066924615.1">
    <property type="nucleotide sequence ID" value="NZ_BPQO01000010.1"/>
</dbReference>
<dbReference type="InterPro" id="IPR031165">
    <property type="entry name" value="GNAT_YJDJ"/>
</dbReference>
<dbReference type="InterPro" id="IPR016181">
    <property type="entry name" value="Acyl_CoA_acyltransferase"/>
</dbReference>
<name>A0AAV4ZKR3_9HYPH</name>
<proteinExistence type="predicted"/>
<accession>A0AAV4ZKR3</accession>
<reference evidence="2" key="1">
    <citation type="journal article" date="2016" name="Front. Microbiol.">
        <title>Genome Sequence of the Piezophilic, Mesophilic Sulfate-Reducing Bacterium Desulfovibrio indicus J2T.</title>
        <authorList>
            <person name="Cao J."/>
            <person name="Maignien L."/>
            <person name="Shao Z."/>
            <person name="Alain K."/>
            <person name="Jebbar M."/>
        </authorList>
    </citation>
    <scope>NUCLEOTIDE SEQUENCE</scope>
    <source>
        <strain evidence="2">DSM 16372</strain>
    </source>
</reference>
<keyword evidence="3" id="KW-1185">Reference proteome</keyword>